<name>C5BUE5_TERTT</name>
<dbReference type="HOGENOM" id="CLU_030051_0_0_6"/>
<reference evidence="9 10" key="1">
    <citation type="journal article" date="2009" name="PLoS ONE">
        <title>The complete genome of Teredinibacter turnerae T7901: an intracellular endosymbiont of marine wood-boring bivalves (shipworms).</title>
        <authorList>
            <person name="Yang J.C."/>
            <person name="Madupu R."/>
            <person name="Durkin A.S."/>
            <person name="Ekborg N.A."/>
            <person name="Pedamallu C.S."/>
            <person name="Hostetler J.B."/>
            <person name="Radune D."/>
            <person name="Toms B.S."/>
            <person name="Henrissat B."/>
            <person name="Coutinho P.M."/>
            <person name="Schwarz S."/>
            <person name="Field L."/>
            <person name="Trindade-Silva A.E."/>
            <person name="Soares C.A.G."/>
            <person name="Elshahawi S."/>
            <person name="Hanora A."/>
            <person name="Schmidt E.W."/>
            <person name="Haygood M.G."/>
            <person name="Posfai J."/>
            <person name="Benner J."/>
            <person name="Madinger C."/>
            <person name="Nove J."/>
            <person name="Anton B."/>
            <person name="Chaudhary K."/>
            <person name="Foster J."/>
            <person name="Holman A."/>
            <person name="Kumar S."/>
            <person name="Lessard P.A."/>
            <person name="Luyten Y.A."/>
            <person name="Slatko B."/>
            <person name="Wood N."/>
            <person name="Wu B."/>
            <person name="Teplitski M."/>
            <person name="Mougous J.D."/>
            <person name="Ward N."/>
            <person name="Eisen J.A."/>
            <person name="Badger J.H."/>
            <person name="Distel D.L."/>
        </authorList>
    </citation>
    <scope>NUCLEOTIDE SEQUENCE [LARGE SCALE GENOMIC DNA]</scope>
    <source>
        <strain evidence="10">ATCC 39867 / T7901</strain>
    </source>
</reference>
<dbReference type="Gene3D" id="3.20.20.80">
    <property type="entry name" value="Glycosidases"/>
    <property type="match status" value="1"/>
</dbReference>
<gene>
    <name evidence="9" type="ordered locus">TERTU_4090</name>
</gene>
<dbReference type="InterPro" id="IPR045053">
    <property type="entry name" value="MAN-like"/>
</dbReference>
<dbReference type="InterPro" id="IPR017853">
    <property type="entry name" value="GH"/>
</dbReference>
<dbReference type="AlphaFoldDB" id="C5BUE5"/>
<evidence type="ECO:0000259" key="8">
    <source>
        <dbReference type="Pfam" id="PF26410"/>
    </source>
</evidence>
<comment type="catalytic activity">
    <reaction evidence="1">
        <text>Random hydrolysis of (1-&gt;4)-beta-D-mannosidic linkages in mannans, galactomannans and glucomannans.</text>
        <dbReference type="EC" id="3.2.1.78"/>
    </reaction>
</comment>
<dbReference type="GO" id="GO:0016985">
    <property type="term" value="F:mannan endo-1,4-beta-mannosidase activity"/>
    <property type="evidence" value="ECO:0007669"/>
    <property type="project" value="TreeGrafter"/>
</dbReference>
<proteinExistence type="predicted"/>
<dbReference type="STRING" id="377629.TERTU_4090"/>
<evidence type="ECO:0000256" key="1">
    <source>
        <dbReference type="ARBA" id="ARBA00001678"/>
    </source>
</evidence>
<dbReference type="Pfam" id="PF26410">
    <property type="entry name" value="GH5_mannosidase"/>
    <property type="match status" value="1"/>
</dbReference>
<keyword evidence="7" id="KW-0326">Glycosidase</keyword>
<evidence type="ECO:0000256" key="5">
    <source>
        <dbReference type="ARBA" id="ARBA00022729"/>
    </source>
</evidence>
<dbReference type="KEGG" id="ttu:TERTU_4090"/>
<dbReference type="RefSeq" id="WP_015820433.1">
    <property type="nucleotide sequence ID" value="NC_012997.1"/>
</dbReference>
<accession>C5BUE5</accession>
<dbReference type="PANTHER" id="PTHR31451">
    <property type="match status" value="1"/>
</dbReference>
<evidence type="ECO:0000256" key="6">
    <source>
        <dbReference type="ARBA" id="ARBA00022801"/>
    </source>
</evidence>
<organism evidence="9 10">
    <name type="scientific">Teredinibacter turnerae (strain ATCC 39867 / T7901)</name>
    <dbReference type="NCBI Taxonomy" id="377629"/>
    <lineage>
        <taxon>Bacteria</taxon>
        <taxon>Pseudomonadati</taxon>
        <taxon>Pseudomonadota</taxon>
        <taxon>Gammaproteobacteria</taxon>
        <taxon>Cellvibrionales</taxon>
        <taxon>Cellvibrionaceae</taxon>
        <taxon>Teredinibacter</taxon>
    </lineage>
</organism>
<dbReference type="Proteomes" id="UP000009080">
    <property type="component" value="Chromosome"/>
</dbReference>
<feature type="domain" description="Glycoside hydrolase family 5" evidence="8">
    <location>
        <begin position="118"/>
        <end position="267"/>
    </location>
</feature>
<dbReference type="PANTHER" id="PTHR31451:SF39">
    <property type="entry name" value="MANNAN ENDO-1,4-BETA-MANNOSIDASE 1"/>
    <property type="match status" value="1"/>
</dbReference>
<keyword evidence="6" id="KW-0378">Hydrolase</keyword>
<dbReference type="SUPFAM" id="SSF51445">
    <property type="entry name" value="(Trans)glycosidases"/>
    <property type="match status" value="1"/>
</dbReference>
<dbReference type="EMBL" id="CP001614">
    <property type="protein sequence ID" value="ACR14317.1"/>
    <property type="molecule type" value="Genomic_DNA"/>
</dbReference>
<dbReference type="eggNOG" id="COG3934">
    <property type="taxonomic scope" value="Bacteria"/>
</dbReference>
<evidence type="ECO:0000256" key="2">
    <source>
        <dbReference type="ARBA" id="ARBA00004613"/>
    </source>
</evidence>
<evidence type="ECO:0000256" key="3">
    <source>
        <dbReference type="ARBA" id="ARBA00012706"/>
    </source>
</evidence>
<keyword evidence="10" id="KW-1185">Reference proteome</keyword>
<dbReference type="EC" id="3.2.1.78" evidence="3"/>
<dbReference type="OrthoDB" id="9801493at2"/>
<comment type="subcellular location">
    <subcellularLocation>
        <location evidence="2">Secreted</location>
    </subcellularLocation>
</comment>
<dbReference type="GO" id="GO:0005576">
    <property type="term" value="C:extracellular region"/>
    <property type="evidence" value="ECO:0007669"/>
    <property type="project" value="UniProtKB-SubCell"/>
</dbReference>
<dbReference type="CAZy" id="GH5">
    <property type="family name" value="Glycoside Hydrolase Family 5"/>
</dbReference>
<evidence type="ECO:0000256" key="7">
    <source>
        <dbReference type="ARBA" id="ARBA00023295"/>
    </source>
</evidence>
<keyword evidence="5" id="KW-0732">Signal</keyword>
<sequence length="488" mass="55399">MLCLFAGQAFGSFDNYITREGSRLYDGEEVFRFAGIHMPELHRIEDDAKGVCKADPRGWGQYFKWPTPQEQENWIKSLVRTGHKAMRVYVLSVATPFDNACGRETHILPPTEPGGMPVLNETAMRHYDRMIALADEYQLRLILPFIDHWQWWGGREQLAAFYGESGDDFYRLESQTYKAYTHVITQVLTRKNTLTGRPYNREKAIMAWETGNELKGSTADFVRETAALIKRIAPDQLVVDGTYLKIIPESLTDPNVDIISNHFYTTNNNNRPEQVSLDLATVGGEKAYMVGEFGLRDAAGLHEIMQAVVFADYQGHKASGAFIWGGRGHRHNGGFYWHREYNGHFSYHLPGFPEGESNQEQAVIDLVRLAQAQQDGQSGPPPLPVPEPPVLREITEAGALRWLGAPVGRYYRIERSVRKRCLGFIPCWSEWITRASDLSDGMQQYDPAQAPLYLDEQLTPGLYRYRVFAGNESGESAPSNIQTFRVEH</sequence>
<evidence type="ECO:0000256" key="4">
    <source>
        <dbReference type="ARBA" id="ARBA00022525"/>
    </source>
</evidence>
<protein>
    <recommendedName>
        <fullName evidence="3">mannan endo-1,4-beta-mannosidase</fullName>
        <ecNumber evidence="3">3.2.1.78</ecNumber>
    </recommendedName>
</protein>
<evidence type="ECO:0000313" key="10">
    <source>
        <dbReference type="Proteomes" id="UP000009080"/>
    </source>
</evidence>
<evidence type="ECO:0000313" key="9">
    <source>
        <dbReference type="EMBL" id="ACR14317.1"/>
    </source>
</evidence>
<dbReference type="InterPro" id="IPR001547">
    <property type="entry name" value="Glyco_hydro_5"/>
</dbReference>
<keyword evidence="4" id="KW-0964">Secreted</keyword>